<dbReference type="RefSeq" id="WP_219201261.1">
    <property type="nucleotide sequence ID" value="NZ_JAHWQX010000002.1"/>
</dbReference>
<sequence>MEESRAARLTRLVRLQRQLERMAENDLLHVTRERARLDERREATITALATFSPLHQAMASTYSDGFRGLDARSQRLEAMQKMQEKRLLIERTKADRLDETAGEAREAEARGAEDEALLDLLDMVLPQGRRSSPA</sequence>
<name>A0ABS6WN84_9HYPH</name>
<evidence type="ECO:0000313" key="2">
    <source>
        <dbReference type="Proteomes" id="UP001430804"/>
    </source>
</evidence>
<gene>
    <name evidence="1" type="ORF">KY465_08640</name>
</gene>
<reference evidence="1" key="1">
    <citation type="submission" date="2021-07" db="EMBL/GenBank/DDBJ databases">
        <title>Pseudohoeflea marina sp. nov. a polyhydroxyalcanoate-producing bacterium.</title>
        <authorList>
            <person name="Zheng W."/>
            <person name="Yu S."/>
            <person name="Huang Y."/>
        </authorList>
    </citation>
    <scope>NUCLEOTIDE SEQUENCE</scope>
    <source>
        <strain evidence="1">DP4N28-3</strain>
    </source>
</reference>
<accession>A0ABS6WN84</accession>
<keyword evidence="2" id="KW-1185">Reference proteome</keyword>
<dbReference type="Proteomes" id="UP001430804">
    <property type="component" value="Unassembled WGS sequence"/>
</dbReference>
<evidence type="ECO:0008006" key="3">
    <source>
        <dbReference type="Google" id="ProtNLM"/>
    </source>
</evidence>
<dbReference type="EMBL" id="JAHWQX010000002">
    <property type="protein sequence ID" value="MBW3097345.1"/>
    <property type="molecule type" value="Genomic_DNA"/>
</dbReference>
<protein>
    <recommendedName>
        <fullName evidence="3">Flagellar FliJ protein</fullName>
    </recommendedName>
</protein>
<proteinExistence type="predicted"/>
<comment type="caution">
    <text evidence="1">The sequence shown here is derived from an EMBL/GenBank/DDBJ whole genome shotgun (WGS) entry which is preliminary data.</text>
</comment>
<organism evidence="1 2">
    <name type="scientific">Pseudohoeflea coraliihabitans</name>
    <dbReference type="NCBI Taxonomy" id="2860393"/>
    <lineage>
        <taxon>Bacteria</taxon>
        <taxon>Pseudomonadati</taxon>
        <taxon>Pseudomonadota</taxon>
        <taxon>Alphaproteobacteria</taxon>
        <taxon>Hyphomicrobiales</taxon>
        <taxon>Rhizobiaceae</taxon>
        <taxon>Pseudohoeflea</taxon>
    </lineage>
</organism>
<evidence type="ECO:0000313" key="1">
    <source>
        <dbReference type="EMBL" id="MBW3097345.1"/>
    </source>
</evidence>